<dbReference type="InterPro" id="IPR036259">
    <property type="entry name" value="MFS_trans_sf"/>
</dbReference>
<feature type="transmembrane region" description="Helical" evidence="7">
    <location>
        <begin position="317"/>
        <end position="338"/>
    </location>
</feature>
<feature type="transmembrane region" description="Helical" evidence="7">
    <location>
        <begin position="161"/>
        <end position="180"/>
    </location>
</feature>
<feature type="transmembrane region" description="Helical" evidence="7">
    <location>
        <begin position="411"/>
        <end position="433"/>
    </location>
</feature>
<evidence type="ECO:0000256" key="6">
    <source>
        <dbReference type="ARBA" id="ARBA00023136"/>
    </source>
</evidence>
<name>D0WJQ0_SLAES</name>
<keyword evidence="4 7" id="KW-0812">Transmembrane</keyword>
<dbReference type="SUPFAM" id="SSF103473">
    <property type="entry name" value="MFS general substrate transporter"/>
    <property type="match status" value="1"/>
</dbReference>
<dbReference type="Proteomes" id="UP000006001">
    <property type="component" value="Unassembled WGS sequence"/>
</dbReference>
<feature type="transmembrane region" description="Helical" evidence="7">
    <location>
        <begin position="247"/>
        <end position="264"/>
    </location>
</feature>
<dbReference type="PROSITE" id="PS50850">
    <property type="entry name" value="MFS"/>
    <property type="match status" value="1"/>
</dbReference>
<evidence type="ECO:0000259" key="8">
    <source>
        <dbReference type="PROSITE" id="PS50850"/>
    </source>
</evidence>
<dbReference type="AlphaFoldDB" id="D0WJQ0"/>
<evidence type="ECO:0000256" key="1">
    <source>
        <dbReference type="ARBA" id="ARBA00004651"/>
    </source>
</evidence>
<feature type="transmembrane region" description="Helical" evidence="7">
    <location>
        <begin position="382"/>
        <end position="405"/>
    </location>
</feature>
<feature type="transmembrane region" description="Helical" evidence="7">
    <location>
        <begin position="100"/>
        <end position="116"/>
    </location>
</feature>
<organism evidence="9 10">
    <name type="scientific">Slackia exigua (strain ATCC 700122 / DSM 15923 / CIP 105133 / JCM 11022 / KCTC 5966 / S-7)</name>
    <dbReference type="NCBI Taxonomy" id="649764"/>
    <lineage>
        <taxon>Bacteria</taxon>
        <taxon>Bacillati</taxon>
        <taxon>Actinomycetota</taxon>
        <taxon>Coriobacteriia</taxon>
        <taxon>Eggerthellales</taxon>
        <taxon>Eggerthellaceae</taxon>
        <taxon>Slackia</taxon>
    </lineage>
</organism>
<feature type="transmembrane region" description="Helical" evidence="7">
    <location>
        <begin position="344"/>
        <end position="361"/>
    </location>
</feature>
<dbReference type="eggNOG" id="COG2814">
    <property type="taxonomic scope" value="Bacteria"/>
</dbReference>
<dbReference type="InterPro" id="IPR011701">
    <property type="entry name" value="MFS"/>
</dbReference>
<dbReference type="STRING" id="649764.HMPREF0762_02077"/>
<evidence type="ECO:0000256" key="4">
    <source>
        <dbReference type="ARBA" id="ARBA00022692"/>
    </source>
</evidence>
<dbReference type="EMBL" id="ACUX02000019">
    <property type="protein sequence ID" value="EEZ60598.1"/>
    <property type="molecule type" value="Genomic_DNA"/>
</dbReference>
<feature type="transmembrane region" description="Helical" evidence="7">
    <location>
        <begin position="284"/>
        <end position="305"/>
    </location>
</feature>
<dbReference type="InterPro" id="IPR005829">
    <property type="entry name" value="Sugar_transporter_CS"/>
</dbReference>
<dbReference type="HOGENOM" id="CLU_045105_0_1_11"/>
<evidence type="ECO:0000256" key="2">
    <source>
        <dbReference type="ARBA" id="ARBA00008335"/>
    </source>
</evidence>
<comment type="subcellular location">
    <subcellularLocation>
        <location evidence="1">Cell membrane</location>
        <topology evidence="1">Multi-pass membrane protein</topology>
    </subcellularLocation>
</comment>
<keyword evidence="3" id="KW-0813">Transport</keyword>
<keyword evidence="10" id="KW-1185">Reference proteome</keyword>
<dbReference type="PANTHER" id="PTHR23514:SF3">
    <property type="entry name" value="BYPASS OF STOP CODON PROTEIN 6"/>
    <property type="match status" value="1"/>
</dbReference>
<evidence type="ECO:0000313" key="10">
    <source>
        <dbReference type="Proteomes" id="UP000006001"/>
    </source>
</evidence>
<evidence type="ECO:0000313" key="9">
    <source>
        <dbReference type="EMBL" id="EEZ60598.1"/>
    </source>
</evidence>
<protein>
    <submittedName>
        <fullName evidence="9">Transporter, major facilitator family protein</fullName>
    </submittedName>
</protein>
<dbReference type="GO" id="GO:0022857">
    <property type="term" value="F:transmembrane transporter activity"/>
    <property type="evidence" value="ECO:0007669"/>
    <property type="project" value="InterPro"/>
</dbReference>
<proteinExistence type="inferred from homology"/>
<dbReference type="Pfam" id="PF07690">
    <property type="entry name" value="MFS_1"/>
    <property type="match status" value="1"/>
</dbReference>
<accession>D0WJQ0</accession>
<keyword evidence="5 7" id="KW-1133">Transmembrane helix</keyword>
<feature type="domain" description="Major facilitator superfamily (MFS) profile" evidence="8">
    <location>
        <begin position="30"/>
        <end position="437"/>
    </location>
</feature>
<evidence type="ECO:0000256" key="3">
    <source>
        <dbReference type="ARBA" id="ARBA00022448"/>
    </source>
</evidence>
<dbReference type="InterPro" id="IPR020846">
    <property type="entry name" value="MFS_dom"/>
</dbReference>
<feature type="transmembrane region" description="Helical" evidence="7">
    <location>
        <begin position="27"/>
        <end position="48"/>
    </location>
</feature>
<keyword evidence="6 7" id="KW-0472">Membrane</keyword>
<comment type="similarity">
    <text evidence="2">Belongs to the major facilitator superfamily.</text>
</comment>
<feature type="transmembrane region" description="Helical" evidence="7">
    <location>
        <begin position="122"/>
        <end position="140"/>
    </location>
</feature>
<evidence type="ECO:0000256" key="7">
    <source>
        <dbReference type="SAM" id="Phobius"/>
    </source>
</evidence>
<dbReference type="PROSITE" id="PS00216">
    <property type="entry name" value="SUGAR_TRANSPORT_1"/>
    <property type="match status" value="1"/>
</dbReference>
<feature type="transmembrane region" description="Helical" evidence="7">
    <location>
        <begin position="68"/>
        <end position="88"/>
    </location>
</feature>
<gene>
    <name evidence="9" type="ORF">HMPREF0762_02077</name>
</gene>
<feature type="transmembrane region" description="Helical" evidence="7">
    <location>
        <begin position="186"/>
        <end position="211"/>
    </location>
</feature>
<comment type="caution">
    <text evidence="9">The sequence shown here is derived from an EMBL/GenBank/DDBJ whole genome shotgun (WGS) entry which is preliminary data.</text>
</comment>
<evidence type="ECO:0000256" key="5">
    <source>
        <dbReference type="ARBA" id="ARBA00022989"/>
    </source>
</evidence>
<dbReference type="InterPro" id="IPR051788">
    <property type="entry name" value="MFS_Transporter"/>
</dbReference>
<sequence length="450" mass="47927">MGFGTACKKVKSIRRNAVSAVQRATKYMFAIATVYMCYLTHGVQAIIFSQNQVNFYTQWGFTDATAGAAAVAMAITWTGVGKFVSVWIGGEISDRIGRKIPAVLGAVMYVACFAIMLVSTNVTVACVAGFLSGVATSGFWDGALYPAIAEANPKYAGSSTIGIKAVISVSGIAYPLLAAWNAGDSWHINIIIPIVMSVICVVFAALTPFVYDDERKQSVVDDSKSKNAAEAEIQAAKDAMLRTPNGLENFITLFFGFVIMFIMYGAQQYSKQFGITNLGLDPVAAAGLTSIYTAGSIIAVLFWAFMMGKLRWNPLKVILIDSILASVALAVVILALPLGIGAGAVYFGIAVLGFSAAGGMLQTGVTLRQLIVPGPRGRNVGMYYTFMGFASVFLPFIVGSMTTAVGEASAVWIMMVLLLAAAILSILMCLYLVSQYKNLFGYSAMEPMKD</sequence>
<dbReference type="Gene3D" id="1.20.1250.20">
    <property type="entry name" value="MFS general substrate transporter like domains"/>
    <property type="match status" value="1"/>
</dbReference>
<dbReference type="PANTHER" id="PTHR23514">
    <property type="entry name" value="BYPASS OF STOP CODON PROTEIN 6"/>
    <property type="match status" value="1"/>
</dbReference>
<reference evidence="9" key="1">
    <citation type="submission" date="2009-10" db="EMBL/GenBank/DDBJ databases">
        <authorList>
            <person name="Weinstock G."/>
            <person name="Sodergren E."/>
            <person name="Clifton S."/>
            <person name="Fulton L."/>
            <person name="Fulton B."/>
            <person name="Courtney L."/>
            <person name="Fronick C."/>
            <person name="Harrison M."/>
            <person name="Strong C."/>
            <person name="Farmer C."/>
            <person name="Delahaunty K."/>
            <person name="Markovic C."/>
            <person name="Hall O."/>
            <person name="Minx P."/>
            <person name="Tomlinson C."/>
            <person name="Mitreva M."/>
            <person name="Nelson J."/>
            <person name="Hou S."/>
            <person name="Wollam A."/>
            <person name="Pepin K.H."/>
            <person name="Johnson M."/>
            <person name="Bhonagiri V."/>
            <person name="Nash W.E."/>
            <person name="Warren W."/>
            <person name="Chinwalla A."/>
            <person name="Mardis E.R."/>
            <person name="Wilson R.K."/>
        </authorList>
    </citation>
    <scope>NUCLEOTIDE SEQUENCE [LARGE SCALE GENOMIC DNA]</scope>
    <source>
        <strain evidence="9">ATCC 700122</strain>
    </source>
</reference>
<dbReference type="GO" id="GO:0005886">
    <property type="term" value="C:plasma membrane"/>
    <property type="evidence" value="ECO:0007669"/>
    <property type="project" value="UniProtKB-SubCell"/>
</dbReference>